<feature type="domain" description="Histidine kinase N-terminal 7TM region" evidence="2">
    <location>
        <begin position="3"/>
        <end position="219"/>
    </location>
</feature>
<evidence type="ECO:0000256" key="1">
    <source>
        <dbReference type="SAM" id="Phobius"/>
    </source>
</evidence>
<accession>S3UVX1</accession>
<keyword evidence="1" id="KW-0472">Membrane</keyword>
<dbReference type="InterPro" id="IPR031621">
    <property type="entry name" value="HisKA_7TM"/>
</dbReference>
<evidence type="ECO:0000313" key="3">
    <source>
        <dbReference type="EMBL" id="EPG72489.1"/>
    </source>
</evidence>
<comment type="caution">
    <text evidence="3">The sequence shown here is derived from an EMBL/GenBank/DDBJ whole genome shotgun (WGS) entry which is preliminary data.</text>
</comment>
<dbReference type="RefSeq" id="WP_016551479.1">
    <property type="nucleotide sequence ID" value="NZ_AKWZ02000012.1"/>
</dbReference>
<evidence type="ECO:0000259" key="2">
    <source>
        <dbReference type="Pfam" id="PF16927"/>
    </source>
</evidence>
<feature type="transmembrane region" description="Helical" evidence="1">
    <location>
        <begin position="192"/>
        <end position="211"/>
    </location>
</feature>
<dbReference type="Proteomes" id="UP000014540">
    <property type="component" value="Unassembled WGS sequence"/>
</dbReference>
<proteinExistence type="predicted"/>
<dbReference type="Pfam" id="PF16927">
    <property type="entry name" value="HisKA_7TM"/>
    <property type="match status" value="1"/>
</dbReference>
<protein>
    <submittedName>
        <fullName evidence="3">Membrane protein</fullName>
    </submittedName>
</protein>
<name>S3UVX1_9LEPT</name>
<organism evidence="3 4">
    <name type="scientific">Leptospira fainei serovar Hurstbridge str. BUT 6</name>
    <dbReference type="NCBI Taxonomy" id="1193011"/>
    <lineage>
        <taxon>Bacteria</taxon>
        <taxon>Pseudomonadati</taxon>
        <taxon>Spirochaetota</taxon>
        <taxon>Spirochaetia</taxon>
        <taxon>Leptospirales</taxon>
        <taxon>Leptospiraceae</taxon>
        <taxon>Leptospira</taxon>
    </lineage>
</organism>
<dbReference type="EMBL" id="AKWZ02000012">
    <property type="protein sequence ID" value="EPG72489.1"/>
    <property type="molecule type" value="Genomic_DNA"/>
</dbReference>
<reference evidence="3" key="1">
    <citation type="submission" date="2013-04" db="EMBL/GenBank/DDBJ databases">
        <authorList>
            <person name="Harkins D.M."/>
            <person name="Durkin A.S."/>
            <person name="Selengut J.D."/>
            <person name="Sanka R."/>
            <person name="DePew J."/>
            <person name="Purushe J."/>
            <person name="Ahmed A."/>
            <person name="van der Linden H."/>
            <person name="Goris M.G.A."/>
            <person name="Hartskeerl R.A."/>
            <person name="Vinetz J.M."/>
            <person name="Sutton G.G."/>
            <person name="Nelson W.C."/>
            <person name="Fouts D.E."/>
        </authorList>
    </citation>
    <scope>NUCLEOTIDE SEQUENCE [LARGE SCALE GENOMIC DNA]</scope>
    <source>
        <strain evidence="3">BUT 6</strain>
    </source>
</reference>
<dbReference type="AlphaFoldDB" id="S3UVX1"/>
<feature type="transmembrane region" description="Helical" evidence="1">
    <location>
        <begin position="84"/>
        <end position="109"/>
    </location>
</feature>
<keyword evidence="1" id="KW-1133">Transmembrane helix</keyword>
<feature type="transmembrane region" description="Helical" evidence="1">
    <location>
        <begin position="57"/>
        <end position="78"/>
    </location>
</feature>
<keyword evidence="4" id="KW-1185">Reference proteome</keyword>
<sequence>MALLTFILLTLSAFYFYKWSERNYLSLAFSLMTFSMGLWSALLVLSEIPFPLSARILIVNLIPIPPLFIPILLTYVIFNYTKPYALVFPPTLLMLVHVIAILFFSWLALEGSVSPFRMAGTERVFDPGSFYYPSCAYIYASILICAGILLRNIFIGDYFVRLHSIYLFTGVVLGGGVSSIFVVVLPLFGISLTSMAVLGVIVFLWFAWIPVTKYRLFNIELTDFKQDFRNPRLSSAIISINRFLLNKMDPKAFKEICDQFEIKRQEEIFALQSEMLIESVYMKKGGIADHVKEYSKKVINIFFR</sequence>
<keyword evidence="1" id="KW-0812">Transmembrane</keyword>
<feature type="transmembrane region" description="Helical" evidence="1">
    <location>
        <begin position="165"/>
        <end position="185"/>
    </location>
</feature>
<feature type="transmembrane region" description="Helical" evidence="1">
    <location>
        <begin position="23"/>
        <end position="45"/>
    </location>
</feature>
<dbReference type="STRING" id="1193011.LEP1GSC058_0267"/>
<feature type="transmembrane region" description="Helical" evidence="1">
    <location>
        <begin position="130"/>
        <end position="153"/>
    </location>
</feature>
<evidence type="ECO:0000313" key="4">
    <source>
        <dbReference type="Proteomes" id="UP000014540"/>
    </source>
</evidence>
<gene>
    <name evidence="3" type="ORF">LEP1GSC058_0267</name>
</gene>